<gene>
    <name evidence="1" type="ORF">R3P93_20775</name>
</gene>
<dbReference type="EMBL" id="JAWLKF010000015">
    <property type="protein sequence ID" value="MDV6305005.1"/>
    <property type="molecule type" value="Genomic_DNA"/>
</dbReference>
<dbReference type="RefSeq" id="WP_156516283.1">
    <property type="nucleotide sequence ID" value="NZ_JAWLKF010000015.1"/>
</dbReference>
<evidence type="ECO:0000313" key="1">
    <source>
        <dbReference type="EMBL" id="MDV6305005.1"/>
    </source>
</evidence>
<evidence type="ECO:0000313" key="2">
    <source>
        <dbReference type="Proteomes" id="UP001186104"/>
    </source>
</evidence>
<organism evidence="1 2">
    <name type="scientific">Rhodococcus cerastii</name>
    <dbReference type="NCBI Taxonomy" id="908616"/>
    <lineage>
        <taxon>Bacteria</taxon>
        <taxon>Bacillati</taxon>
        <taxon>Actinomycetota</taxon>
        <taxon>Actinomycetes</taxon>
        <taxon>Mycobacteriales</taxon>
        <taxon>Nocardiaceae</taxon>
        <taxon>Rhodococcus</taxon>
    </lineage>
</organism>
<dbReference type="Proteomes" id="UP001186104">
    <property type="component" value="Unassembled WGS sequence"/>
</dbReference>
<sequence length="64" mass="6971">MDAAKVMPSGKLFESGANIWSVCECVEPVLEPRLEPGESRITAVGQDVKVHQHFSKVFDVSARG</sequence>
<protein>
    <submittedName>
        <fullName evidence="1">Uncharacterized protein</fullName>
    </submittedName>
</protein>
<accession>A0ABU4D5Q1</accession>
<reference evidence="1 2" key="1">
    <citation type="submission" date="2023-10" db="EMBL/GenBank/DDBJ databases">
        <title>Development of a sustainable strategy for remediation of hydrocarbon-contaminated territories based on the waste exchange concept.</title>
        <authorList>
            <person name="Krivoruchko A."/>
        </authorList>
    </citation>
    <scope>NUCLEOTIDE SEQUENCE [LARGE SCALE GENOMIC DNA]</scope>
    <source>
        <strain evidence="1 2">IEGM 1327</strain>
    </source>
</reference>
<keyword evidence="2" id="KW-1185">Reference proteome</keyword>
<proteinExistence type="predicted"/>
<comment type="caution">
    <text evidence="1">The sequence shown here is derived from an EMBL/GenBank/DDBJ whole genome shotgun (WGS) entry which is preliminary data.</text>
</comment>
<name>A0ABU4D5Q1_9NOCA</name>